<feature type="signal peptide" evidence="1">
    <location>
        <begin position="1"/>
        <end position="26"/>
    </location>
</feature>
<dbReference type="AlphaFoldDB" id="A0AA35XVL8"/>
<evidence type="ECO:0000313" key="2">
    <source>
        <dbReference type="EMBL" id="CAI9119884.1"/>
    </source>
</evidence>
<organism evidence="2 3">
    <name type="scientific">Brytella acorum</name>
    <dbReference type="NCBI Taxonomy" id="2959299"/>
    <lineage>
        <taxon>Bacteria</taxon>
        <taxon>Pseudomonadati</taxon>
        <taxon>Pseudomonadota</taxon>
        <taxon>Alphaproteobacteria</taxon>
        <taxon>Acetobacterales</taxon>
        <taxon>Acetobacteraceae</taxon>
        <taxon>Brytella</taxon>
    </lineage>
</organism>
<gene>
    <name evidence="2" type="ORF">LMG32879_000710</name>
</gene>
<sequence length="165" mass="17214">MMAYRIVRFGAAAGLIASAMLGNARADESAAVAASVLAPTVSFQLREIGGGFGYEWGKGTLSFNGRTYDFHVGGGGIGSLGYLDIKGVGEVTNLSHLSDFDGTYWTASVDAAAGPGVGEAILENQFGVHLHLHLVTNGAHLGASVKRLRFRLVPRPADIAPDSLR</sequence>
<dbReference type="Proteomes" id="UP001176960">
    <property type="component" value="Unassembled WGS sequence"/>
</dbReference>
<evidence type="ECO:0000256" key="1">
    <source>
        <dbReference type="SAM" id="SignalP"/>
    </source>
</evidence>
<accession>A0AA35XVL8</accession>
<keyword evidence="3" id="KW-1185">Reference proteome</keyword>
<comment type="caution">
    <text evidence="2">The sequence shown here is derived from an EMBL/GenBank/DDBJ whole genome shotgun (WGS) entry which is preliminary data.</text>
</comment>
<dbReference type="EMBL" id="CATKSH010000003">
    <property type="protein sequence ID" value="CAI9119884.1"/>
    <property type="molecule type" value="Genomic_DNA"/>
</dbReference>
<reference evidence="2" key="1">
    <citation type="submission" date="2023-03" db="EMBL/GenBank/DDBJ databases">
        <authorList>
            <person name="Cleenwerck I."/>
        </authorList>
    </citation>
    <scope>NUCLEOTIDE SEQUENCE</scope>
    <source>
        <strain evidence="2">LMG 32879</strain>
    </source>
</reference>
<feature type="chain" id="PRO_5041392121" evidence="1">
    <location>
        <begin position="27"/>
        <end position="165"/>
    </location>
</feature>
<name>A0AA35XVL8_9PROT</name>
<proteinExistence type="predicted"/>
<protein>
    <submittedName>
        <fullName evidence="2">Uncharacterized protein</fullName>
    </submittedName>
</protein>
<evidence type="ECO:0000313" key="3">
    <source>
        <dbReference type="Proteomes" id="UP001176960"/>
    </source>
</evidence>
<dbReference type="RefSeq" id="WP_289840875.1">
    <property type="nucleotide sequence ID" value="NZ_CATKSH010000003.1"/>
</dbReference>
<keyword evidence="1" id="KW-0732">Signal</keyword>